<evidence type="ECO:0000313" key="3">
    <source>
        <dbReference type="Proteomes" id="UP000182108"/>
    </source>
</evidence>
<name>A0A0K6IWR5_9PROT</name>
<feature type="domain" description="PilZ" evidence="1">
    <location>
        <begin position="7"/>
        <end position="92"/>
    </location>
</feature>
<accession>A0A0K6IWR5</accession>
<protein>
    <submittedName>
        <fullName evidence="2">PilZ domain</fullName>
    </submittedName>
</protein>
<reference evidence="3" key="1">
    <citation type="submission" date="2015-08" db="EMBL/GenBank/DDBJ databases">
        <authorList>
            <person name="Babu N.S."/>
            <person name="Beckwith C.J."/>
            <person name="Beseler K.G."/>
            <person name="Brison A."/>
            <person name="Carone J.V."/>
            <person name="Caskin T.P."/>
            <person name="Diamond M."/>
            <person name="Durham M.E."/>
            <person name="Foxe J.M."/>
            <person name="Go M."/>
            <person name="Henderson B.A."/>
            <person name="Jones I.B."/>
            <person name="McGettigan J.A."/>
            <person name="Micheletti S.J."/>
            <person name="Nasrallah M.E."/>
            <person name="Ortiz D."/>
            <person name="Piller C.R."/>
            <person name="Privatt S.R."/>
            <person name="Schneider S.L."/>
            <person name="Sharp S."/>
            <person name="Smith T.C."/>
            <person name="Stanton J.D."/>
            <person name="Ullery H.E."/>
            <person name="Wilson R.J."/>
            <person name="Serrano M.G."/>
            <person name="Buck G."/>
            <person name="Lee V."/>
            <person name="Wang Y."/>
            <person name="Carvalho R."/>
            <person name="Voegtly L."/>
            <person name="Shi R."/>
            <person name="Duckworth R."/>
            <person name="Johnson A."/>
            <person name="Loviza R."/>
            <person name="Walstead R."/>
            <person name="Shah Z."/>
            <person name="Kiflezghi M."/>
            <person name="Wade K."/>
            <person name="Ball S.L."/>
            <person name="Bradley K.W."/>
            <person name="Asai D.J."/>
            <person name="Bowman C.A."/>
            <person name="Russell D.A."/>
            <person name="Pope W.H."/>
            <person name="Jacobs-Sera D."/>
            <person name="Hendrix R.W."/>
            <person name="Hatfull G.F."/>
        </authorList>
    </citation>
    <scope>NUCLEOTIDE SEQUENCE [LARGE SCALE GENOMIC DNA]</scope>
    <source>
        <strain evidence="3">JCM 19170</strain>
    </source>
</reference>
<gene>
    <name evidence="2" type="ORF">Ga0061068_10884</name>
</gene>
<proteinExistence type="predicted"/>
<dbReference type="OrthoDB" id="8562941at2"/>
<dbReference type="AlphaFoldDB" id="A0A0K6IWR5"/>
<dbReference type="Proteomes" id="UP000182108">
    <property type="component" value="Unassembled WGS sequence"/>
</dbReference>
<dbReference type="InterPro" id="IPR009875">
    <property type="entry name" value="PilZ_domain"/>
</dbReference>
<dbReference type="RefSeq" id="WP_055423834.1">
    <property type="nucleotide sequence ID" value="NZ_CYHH01000008.1"/>
</dbReference>
<keyword evidence="3" id="KW-1185">Reference proteome</keyword>
<evidence type="ECO:0000313" key="2">
    <source>
        <dbReference type="EMBL" id="CUB07555.1"/>
    </source>
</evidence>
<dbReference type="EMBL" id="CYHH01000008">
    <property type="protein sequence ID" value="CUB07555.1"/>
    <property type="molecule type" value="Genomic_DNA"/>
</dbReference>
<dbReference type="Pfam" id="PF07238">
    <property type="entry name" value="PilZ"/>
    <property type="match status" value="1"/>
</dbReference>
<organism evidence="2 3">
    <name type="scientific">Tepidiphilus thermophilus</name>
    <dbReference type="NCBI Taxonomy" id="876478"/>
    <lineage>
        <taxon>Bacteria</taxon>
        <taxon>Pseudomonadati</taxon>
        <taxon>Pseudomonadota</taxon>
        <taxon>Hydrogenophilia</taxon>
        <taxon>Hydrogenophilales</taxon>
        <taxon>Hydrogenophilaceae</taxon>
        <taxon>Tepidiphilus</taxon>
    </lineage>
</organism>
<dbReference type="SUPFAM" id="SSF141371">
    <property type="entry name" value="PilZ domain-like"/>
    <property type="match status" value="1"/>
</dbReference>
<dbReference type="GO" id="GO:0035438">
    <property type="term" value="F:cyclic-di-GMP binding"/>
    <property type="evidence" value="ECO:0007669"/>
    <property type="project" value="InterPro"/>
</dbReference>
<sequence>MVGNFVERRRERRIPLPGGVPARLLSPRGEVHEAVCFELSAGGMALRTNYVPAASELLAVQVEQPGGVRGMPARPLRVRLEVRRSLGLEGGLWRCEVGGRIVEVLS</sequence>
<evidence type="ECO:0000259" key="1">
    <source>
        <dbReference type="Pfam" id="PF07238"/>
    </source>
</evidence>